<organism evidence="12 13">
    <name type="scientific">Channa argus</name>
    <name type="common">Northern snakehead</name>
    <name type="synonym">Ophicephalus argus</name>
    <dbReference type="NCBI Taxonomy" id="215402"/>
    <lineage>
        <taxon>Eukaryota</taxon>
        <taxon>Metazoa</taxon>
        <taxon>Chordata</taxon>
        <taxon>Craniata</taxon>
        <taxon>Vertebrata</taxon>
        <taxon>Euteleostomi</taxon>
        <taxon>Actinopterygii</taxon>
        <taxon>Neopterygii</taxon>
        <taxon>Teleostei</taxon>
        <taxon>Neoteleostei</taxon>
        <taxon>Acanthomorphata</taxon>
        <taxon>Anabantaria</taxon>
        <taxon>Anabantiformes</taxon>
        <taxon>Channoidei</taxon>
        <taxon>Channidae</taxon>
        <taxon>Channa</taxon>
    </lineage>
</organism>
<dbReference type="GO" id="GO:0005576">
    <property type="term" value="C:extracellular region"/>
    <property type="evidence" value="ECO:0007669"/>
    <property type="project" value="UniProtKB-SubCell"/>
</dbReference>
<dbReference type="Pfam" id="PF00354">
    <property type="entry name" value="Pentaxin"/>
    <property type="match status" value="1"/>
</dbReference>
<comment type="similarity">
    <text evidence="8">Belongs to the pentraxin family.</text>
</comment>
<dbReference type="SUPFAM" id="SSF49899">
    <property type="entry name" value="Concanavalin A-like lectins/glucanases"/>
    <property type="match status" value="2"/>
</dbReference>
<evidence type="ECO:0000256" key="2">
    <source>
        <dbReference type="ARBA" id="ARBA00004613"/>
    </source>
</evidence>
<dbReference type="EMBL" id="CM015716">
    <property type="protein sequence ID" value="KAF3690278.1"/>
    <property type="molecule type" value="Genomic_DNA"/>
</dbReference>
<dbReference type="AlphaFoldDB" id="A0A6G1PJW0"/>
<evidence type="ECO:0000259" key="11">
    <source>
        <dbReference type="SMART" id="SM00159"/>
    </source>
</evidence>
<feature type="compositionally biased region" description="Low complexity" evidence="9">
    <location>
        <begin position="61"/>
        <end position="81"/>
    </location>
</feature>
<gene>
    <name evidence="12" type="ORF">EXN66_Car005950</name>
</gene>
<keyword evidence="3" id="KW-0964">Secreted</keyword>
<reference evidence="12 13" key="1">
    <citation type="submission" date="2019-02" db="EMBL/GenBank/DDBJ databases">
        <title>Opniocepnalus argus genome.</title>
        <authorList>
            <person name="Zhou C."/>
            <person name="Xiao S."/>
        </authorList>
    </citation>
    <scope>NUCLEOTIDE SEQUENCE [LARGE SCALE GENOMIC DNA]</scope>
    <source>
        <strain evidence="12">OARG1902GOOAL</strain>
        <tissue evidence="12">Muscle</tissue>
    </source>
</reference>
<feature type="signal peptide" evidence="10">
    <location>
        <begin position="1"/>
        <end position="22"/>
    </location>
</feature>
<dbReference type="InterPro" id="IPR001759">
    <property type="entry name" value="PTX_dom"/>
</dbReference>
<evidence type="ECO:0000256" key="9">
    <source>
        <dbReference type="SAM" id="MobiDB-lite"/>
    </source>
</evidence>
<evidence type="ECO:0000256" key="10">
    <source>
        <dbReference type="SAM" id="SignalP"/>
    </source>
</evidence>
<evidence type="ECO:0000256" key="8">
    <source>
        <dbReference type="ARBA" id="ARBA00038102"/>
    </source>
</evidence>
<dbReference type="PANTHER" id="PTHR45869:SF7">
    <property type="entry name" value="C-REACTIVE PROTEIN"/>
    <property type="match status" value="1"/>
</dbReference>
<feature type="region of interest" description="Disordered" evidence="9">
    <location>
        <begin position="578"/>
        <end position="606"/>
    </location>
</feature>
<feature type="compositionally biased region" description="Basic and acidic residues" evidence="9">
    <location>
        <begin position="578"/>
        <end position="587"/>
    </location>
</feature>
<evidence type="ECO:0000256" key="5">
    <source>
        <dbReference type="ARBA" id="ARBA00022729"/>
    </source>
</evidence>
<keyword evidence="13" id="KW-1185">Reference proteome</keyword>
<protein>
    <submittedName>
        <fullName evidence="12">C-reactive protein</fullName>
    </submittedName>
</protein>
<sequence length="606" mass="68854">MKMKNKLLFVLVLVLINVSAQGLTNAPQATSQSSEMTTALPPVSPHTKWKTPATETETERWTTGQTEWTTGQTGWTTGQTGWTTGQTEWTTGQAEWTTGQAEWTTGQAEWTTDSPGLNLRGKMFTLSVNGRGGITLYRPYFSPPSSPRRYTFSDYPPWTTSSPSSGVSVCLRYITDFLETKTSSIFTLSPSSNPLQLGVSGNTYWLSCDRYTFKNLYLEPSIRISSNIVPEIWNRVCLTVDSRRNVAQVFSGSNMSIRKFLPNRYTWSGDGSIVLSGFNGQVTDLQVWDYTLRYGEVYNYMTGGVYRPYRGSVLSWSHVRYSISGKVLLEDAYEWQGKQLVSRRGRGRQLKERKKSRRFFSSPGVNLKGKMFTLTYRGGEISLYSPHFSAPSSTTTYRTHSSATSTHPPWTTVSPNNGVSVCLRYITDYLQTTNPAIFTLSPSTNPLRLTVSPSGTYSLYRVNDYNYLYLTPSARFWPNIKQDFWTSVCLTMDMRTKVAQMFKGPNMSIRKVLPFQVTDVQVWDYPLRYGEIYNYMTYGVYGSYRGSVLSWSSVSYSITGYTLLEDAYEWQDKKPFTGKAKGREPKGNKKTRKFFIKGEDMDKQQI</sequence>
<feature type="region of interest" description="Disordered" evidence="9">
    <location>
        <begin position="25"/>
        <end position="81"/>
    </location>
</feature>
<feature type="compositionally biased region" description="Polar residues" evidence="9">
    <location>
        <begin position="25"/>
        <end position="37"/>
    </location>
</feature>
<accession>A0A6G1PJW0</accession>
<dbReference type="GO" id="GO:0046872">
    <property type="term" value="F:metal ion binding"/>
    <property type="evidence" value="ECO:0007669"/>
    <property type="project" value="UniProtKB-KW"/>
</dbReference>
<proteinExistence type="inferred from homology"/>
<evidence type="ECO:0000313" key="12">
    <source>
        <dbReference type="EMBL" id="KAF3690278.1"/>
    </source>
</evidence>
<keyword evidence="7" id="KW-1015">Disulfide bond</keyword>
<comment type="subcellular location">
    <subcellularLocation>
        <location evidence="2">Secreted</location>
    </subcellularLocation>
</comment>
<dbReference type="Gene3D" id="2.60.120.200">
    <property type="match status" value="1"/>
</dbReference>
<dbReference type="InterPro" id="IPR013320">
    <property type="entry name" value="ConA-like_dom_sf"/>
</dbReference>
<dbReference type="InterPro" id="IPR051005">
    <property type="entry name" value="Pentraxin_domain"/>
</dbReference>
<keyword evidence="6" id="KW-0106">Calcium</keyword>
<evidence type="ECO:0000256" key="1">
    <source>
        <dbReference type="ARBA" id="ARBA00001913"/>
    </source>
</evidence>
<reference evidence="13" key="2">
    <citation type="submission" date="2019-02" db="EMBL/GenBank/DDBJ databases">
        <title>Opniocepnalus argus Var Kimnra genome.</title>
        <authorList>
            <person name="Zhou C."/>
            <person name="Xiao S."/>
        </authorList>
    </citation>
    <scope>NUCLEOTIDE SEQUENCE [LARGE SCALE GENOMIC DNA]</scope>
</reference>
<feature type="compositionally biased region" description="Basic and acidic residues" evidence="9">
    <location>
        <begin position="596"/>
        <end position="606"/>
    </location>
</feature>
<name>A0A6G1PJW0_CHAAH</name>
<comment type="cofactor">
    <cofactor evidence="1">
        <name>Ca(2+)</name>
        <dbReference type="ChEBI" id="CHEBI:29108"/>
    </cofactor>
</comment>
<keyword evidence="4" id="KW-0479">Metal-binding</keyword>
<keyword evidence="5 10" id="KW-0732">Signal</keyword>
<dbReference type="PANTHER" id="PTHR45869">
    <property type="entry name" value="C-REACTIVE PROTEIN-RELATED"/>
    <property type="match status" value="1"/>
</dbReference>
<evidence type="ECO:0000256" key="6">
    <source>
        <dbReference type="ARBA" id="ARBA00022837"/>
    </source>
</evidence>
<dbReference type="Proteomes" id="UP000503349">
    <property type="component" value="Chromosome 5"/>
</dbReference>
<feature type="domain" description="Pentraxin (PTX)" evidence="11">
    <location>
        <begin position="133"/>
        <end position="336"/>
    </location>
</feature>
<dbReference type="SMART" id="SM00159">
    <property type="entry name" value="PTX"/>
    <property type="match status" value="1"/>
</dbReference>
<evidence type="ECO:0000313" key="13">
    <source>
        <dbReference type="Proteomes" id="UP000503349"/>
    </source>
</evidence>
<evidence type="ECO:0000256" key="7">
    <source>
        <dbReference type="ARBA" id="ARBA00023157"/>
    </source>
</evidence>
<evidence type="ECO:0000256" key="3">
    <source>
        <dbReference type="ARBA" id="ARBA00022525"/>
    </source>
</evidence>
<evidence type="ECO:0000256" key="4">
    <source>
        <dbReference type="ARBA" id="ARBA00022723"/>
    </source>
</evidence>
<feature type="chain" id="PRO_5026141992" evidence="10">
    <location>
        <begin position="23"/>
        <end position="606"/>
    </location>
</feature>